<evidence type="ECO:0000256" key="7">
    <source>
        <dbReference type="ARBA" id="ARBA00022989"/>
    </source>
</evidence>
<evidence type="ECO:0000256" key="6">
    <source>
        <dbReference type="ARBA" id="ARBA00022927"/>
    </source>
</evidence>
<dbReference type="Proteomes" id="UP000270190">
    <property type="component" value="Unassembled WGS sequence"/>
</dbReference>
<dbReference type="SMART" id="SM01323">
    <property type="entry name" value="YajC"/>
    <property type="match status" value="1"/>
</dbReference>
<dbReference type="PANTHER" id="PTHR33909">
    <property type="entry name" value="SEC TRANSLOCON ACCESSORY COMPLEX SUBUNIT YAJC"/>
    <property type="match status" value="1"/>
</dbReference>
<evidence type="ECO:0000313" key="12">
    <source>
        <dbReference type="Proteomes" id="UP000243591"/>
    </source>
</evidence>
<keyword evidence="5" id="KW-0812">Transmembrane</keyword>
<evidence type="ECO:0000256" key="8">
    <source>
        <dbReference type="ARBA" id="ARBA00023010"/>
    </source>
</evidence>
<dbReference type="STRING" id="2756.BFR44_01545"/>
<evidence type="ECO:0000256" key="5">
    <source>
        <dbReference type="ARBA" id="ARBA00022692"/>
    </source>
</evidence>
<sequence length="96" mass="10693">MQSILLIVVMIALFYFMLIRPQQKRQKKVQSMQSALKKGDTIATIGGLHGVVDSIDDKQVTLDCHGSLLTFDRQAVRTVLEVSEAPVDSFESNDNN</sequence>
<accession>A0A291BVQ8</accession>
<proteinExistence type="inferred from homology"/>
<keyword evidence="8" id="KW-0811">Translocation</keyword>
<reference evidence="13" key="2">
    <citation type="submission" date="2018-04" db="EMBL/GenBank/DDBJ databases">
        <authorList>
            <person name="Illikoud N."/>
        </authorList>
    </citation>
    <scope>NUCLEOTIDE SEQUENCE [LARGE SCALE GENOMIC DNA]</scope>
</reference>
<dbReference type="GeneID" id="66538131"/>
<keyword evidence="4" id="KW-1003">Cell membrane</keyword>
<gene>
    <name evidence="10" type="primary">yajC</name>
    <name evidence="11" type="synonym">yrbF</name>
    <name evidence="11" type="ORF">BTBSAS_100114</name>
    <name evidence="10" type="ORF">CNY62_02035</name>
</gene>
<keyword evidence="7" id="KW-1133">Transmembrane helix</keyword>
<dbReference type="PANTHER" id="PTHR33909:SF1">
    <property type="entry name" value="SEC TRANSLOCON ACCESSORY COMPLEX SUBUNIT YAJC"/>
    <property type="match status" value="1"/>
</dbReference>
<evidence type="ECO:0000256" key="4">
    <source>
        <dbReference type="ARBA" id="ARBA00022475"/>
    </source>
</evidence>
<dbReference type="EMBL" id="OUNC01000002">
    <property type="protein sequence ID" value="SPP26645.1"/>
    <property type="molecule type" value="Genomic_DNA"/>
</dbReference>
<keyword evidence="6" id="KW-0653">Protein transport</keyword>
<name>A0A291BVQ8_BROTH</name>
<evidence type="ECO:0000313" key="10">
    <source>
        <dbReference type="EMBL" id="ATF25263.1"/>
    </source>
</evidence>
<dbReference type="EMBL" id="CP023483">
    <property type="protein sequence ID" value="ATF25263.1"/>
    <property type="molecule type" value="Genomic_DNA"/>
</dbReference>
<evidence type="ECO:0000256" key="2">
    <source>
        <dbReference type="ARBA" id="ARBA00006742"/>
    </source>
</evidence>
<evidence type="ECO:0000313" key="13">
    <source>
        <dbReference type="Proteomes" id="UP000270190"/>
    </source>
</evidence>
<dbReference type="GO" id="GO:0005886">
    <property type="term" value="C:plasma membrane"/>
    <property type="evidence" value="ECO:0007669"/>
    <property type="project" value="UniProtKB-SubCell"/>
</dbReference>
<dbReference type="PRINTS" id="PR01853">
    <property type="entry name" value="YAJCTRNLCASE"/>
</dbReference>
<evidence type="ECO:0000256" key="3">
    <source>
        <dbReference type="ARBA" id="ARBA00022448"/>
    </source>
</evidence>
<dbReference type="KEGG" id="bths:CNY62_02035"/>
<dbReference type="Proteomes" id="UP000243591">
    <property type="component" value="Chromosome"/>
</dbReference>
<dbReference type="GO" id="GO:0015031">
    <property type="term" value="P:protein transport"/>
    <property type="evidence" value="ECO:0007669"/>
    <property type="project" value="UniProtKB-KW"/>
</dbReference>
<comment type="subcellular location">
    <subcellularLocation>
        <location evidence="1">Cell membrane</location>
        <topology evidence="1">Single-pass membrane protein</topology>
    </subcellularLocation>
</comment>
<dbReference type="AlphaFoldDB" id="A0A291BVQ8"/>
<dbReference type="OrthoDB" id="9800132at2"/>
<keyword evidence="9" id="KW-0472">Membrane</keyword>
<reference evidence="11" key="3">
    <citation type="submission" date="2018-04" db="EMBL/GenBank/DDBJ databases">
        <authorList>
            <person name="Go L.Y."/>
            <person name="Mitchell J.A."/>
        </authorList>
    </citation>
    <scope>NUCLEOTIDE SEQUENCE</scope>
    <source>
        <strain evidence="11">BSAS1 3</strain>
    </source>
</reference>
<reference evidence="10 12" key="1">
    <citation type="submission" date="2017-09" db="EMBL/GenBank/DDBJ databases">
        <title>Complete Genome Sequences of Two Strains of the Meat Spoilage Bacterium Brochothrix thermosphacta Isolated from Ground Chicken.</title>
        <authorList>
            <person name="Paoli G.C."/>
            <person name="Wijey C."/>
            <person name="Chen C.-Y."/>
            <person name="Nguyen L."/>
            <person name="Yan X."/>
            <person name="Irwin P.L."/>
        </authorList>
    </citation>
    <scope>NUCLEOTIDE SEQUENCE [LARGE SCALE GENOMIC DNA]</scope>
    <source>
        <strain evidence="10 12">BI</strain>
    </source>
</reference>
<evidence type="ECO:0000256" key="1">
    <source>
        <dbReference type="ARBA" id="ARBA00004162"/>
    </source>
</evidence>
<comment type="similarity">
    <text evidence="2">Belongs to the YajC family.</text>
</comment>
<evidence type="ECO:0000313" key="11">
    <source>
        <dbReference type="EMBL" id="SPP26645.1"/>
    </source>
</evidence>
<evidence type="ECO:0000256" key="9">
    <source>
        <dbReference type="ARBA" id="ARBA00023136"/>
    </source>
</evidence>
<dbReference type="NCBIfam" id="TIGR00739">
    <property type="entry name" value="yajC"/>
    <property type="match status" value="1"/>
</dbReference>
<dbReference type="RefSeq" id="WP_080712965.1">
    <property type="nucleotide sequence ID" value="NZ_CBCPHX010000003.1"/>
</dbReference>
<dbReference type="Pfam" id="PF02699">
    <property type="entry name" value="YajC"/>
    <property type="match status" value="1"/>
</dbReference>
<organism evidence="10 12">
    <name type="scientific">Brochothrix thermosphacta</name>
    <name type="common">Microbacterium thermosphactum</name>
    <dbReference type="NCBI Taxonomy" id="2756"/>
    <lineage>
        <taxon>Bacteria</taxon>
        <taxon>Bacillati</taxon>
        <taxon>Bacillota</taxon>
        <taxon>Bacilli</taxon>
        <taxon>Bacillales</taxon>
        <taxon>Listeriaceae</taxon>
        <taxon>Brochothrix</taxon>
    </lineage>
</organism>
<protein>
    <submittedName>
        <fullName evidence="11">Component of the preprotein translocase</fullName>
    </submittedName>
    <submittedName>
        <fullName evidence="10">Preprotein translocase subunit YajC</fullName>
    </submittedName>
</protein>
<dbReference type="InterPro" id="IPR003849">
    <property type="entry name" value="Preprotein_translocase_YajC"/>
</dbReference>
<keyword evidence="3" id="KW-0813">Transport</keyword>
<keyword evidence="12" id="KW-1185">Reference proteome</keyword>